<dbReference type="RefSeq" id="WP_064923097.1">
    <property type="nucleotide sequence ID" value="NZ_LZKG01000129.1"/>
</dbReference>
<dbReference type="Proteomes" id="UP000093943">
    <property type="component" value="Unassembled WGS sequence"/>
</dbReference>
<organism evidence="1 2">
    <name type="scientific">Mycolicibacter sinensis (strain JDM601)</name>
    <name type="common">Mycobacterium sinense</name>
    <dbReference type="NCBI Taxonomy" id="875328"/>
    <lineage>
        <taxon>Bacteria</taxon>
        <taxon>Bacillati</taxon>
        <taxon>Actinomycetota</taxon>
        <taxon>Actinomycetes</taxon>
        <taxon>Mycobacteriales</taxon>
        <taxon>Mycobacteriaceae</taxon>
        <taxon>Mycolicibacter</taxon>
    </lineage>
</organism>
<reference evidence="2" key="1">
    <citation type="submission" date="2016-06" db="EMBL/GenBank/DDBJ databases">
        <authorList>
            <person name="Sutton G."/>
            <person name="Brinkac L."/>
            <person name="Sanka R."/>
            <person name="Adams M."/>
            <person name="Lau E."/>
            <person name="Sam S."/>
            <person name="Sreng N."/>
            <person name="Him V."/>
            <person name="Kerleguer A."/>
            <person name="Cheng S."/>
        </authorList>
    </citation>
    <scope>NUCLEOTIDE SEQUENCE [LARGE SCALE GENOMIC DNA]</scope>
    <source>
        <strain evidence="2">E1876</strain>
    </source>
</reference>
<evidence type="ECO:0000313" key="2">
    <source>
        <dbReference type="Proteomes" id="UP000093943"/>
    </source>
</evidence>
<evidence type="ECO:0000313" key="1">
    <source>
        <dbReference type="EMBL" id="OBI26844.1"/>
    </source>
</evidence>
<dbReference type="AlphaFoldDB" id="A0A1A2NMN2"/>
<proteinExistence type="predicted"/>
<comment type="caution">
    <text evidence="1">The sequence shown here is derived from an EMBL/GenBank/DDBJ whole genome shotgun (WGS) entry which is preliminary data.</text>
</comment>
<accession>A0A1A2NMN2</accession>
<sequence>MPLMTAGLIAAGVSACSRSTAGSAVRIGDAGCQHVSAPLTPITPRDDVEPLLWVPLPDGWKIQDHRLRDIRLSMWSDKPTHDGHRAHAWLIMDSGITVAETPEAELESQGRAIMIDGGGASNMRPTALQVCGHPAMLFRYHQAAWANAREHDAEVLAVAAESAGTVYVARLALSADNCDDPQYRRDADTILRGFEMVLRGAVNG</sequence>
<protein>
    <submittedName>
        <fullName evidence="1">Uncharacterized protein</fullName>
    </submittedName>
</protein>
<dbReference type="EMBL" id="LZKG01000129">
    <property type="protein sequence ID" value="OBI26844.1"/>
    <property type="molecule type" value="Genomic_DNA"/>
</dbReference>
<name>A0A1A2NMN2_MYCSD</name>
<gene>
    <name evidence="1" type="ORF">A5710_00455</name>
</gene>